<gene>
    <name evidence="1" type="ORF">PDE001_LOCUS7280</name>
</gene>
<evidence type="ECO:0000313" key="1">
    <source>
        <dbReference type="EMBL" id="CAI5739713.1"/>
    </source>
</evidence>
<protein>
    <recommendedName>
        <fullName evidence="3">Myb-like domain-containing protein</fullName>
    </recommendedName>
</protein>
<reference evidence="1" key="1">
    <citation type="submission" date="2022-12" db="EMBL/GenBank/DDBJ databases">
        <authorList>
            <person name="Webb A."/>
        </authorList>
    </citation>
    <scope>NUCLEOTIDE SEQUENCE</scope>
    <source>
        <strain evidence="1">Pd1</strain>
    </source>
</reference>
<evidence type="ECO:0000313" key="2">
    <source>
        <dbReference type="Proteomes" id="UP001162029"/>
    </source>
</evidence>
<dbReference type="Proteomes" id="UP001162029">
    <property type="component" value="Unassembled WGS sequence"/>
</dbReference>
<name>A0AAV0UUP1_9STRA</name>
<comment type="caution">
    <text evidence="1">The sequence shown here is derived from an EMBL/GenBank/DDBJ whole genome shotgun (WGS) entry which is preliminary data.</text>
</comment>
<accession>A0AAV0UUP1</accession>
<dbReference type="PANTHER" id="PTHR37558">
    <property type="entry name" value="HTH CENPB-TYPE DOMAIN-CONTAINING PROTEIN"/>
    <property type="match status" value="1"/>
</dbReference>
<dbReference type="AlphaFoldDB" id="A0AAV0UUP1"/>
<proteinExistence type="predicted"/>
<dbReference type="PANTHER" id="PTHR37558:SF1">
    <property type="entry name" value="HTH CENPB-TYPE DOMAIN-CONTAINING PROTEIN"/>
    <property type="match status" value="1"/>
</dbReference>
<evidence type="ECO:0008006" key="3">
    <source>
        <dbReference type="Google" id="ProtNLM"/>
    </source>
</evidence>
<dbReference type="EMBL" id="CANTFM010001463">
    <property type="protein sequence ID" value="CAI5739713.1"/>
    <property type="molecule type" value="Genomic_DNA"/>
</dbReference>
<organism evidence="1 2">
    <name type="scientific">Peronospora destructor</name>
    <dbReference type="NCBI Taxonomy" id="86335"/>
    <lineage>
        <taxon>Eukaryota</taxon>
        <taxon>Sar</taxon>
        <taxon>Stramenopiles</taxon>
        <taxon>Oomycota</taxon>
        <taxon>Peronosporomycetes</taxon>
        <taxon>Peronosporales</taxon>
        <taxon>Peronosporaceae</taxon>
        <taxon>Peronospora</taxon>
    </lineage>
</organism>
<keyword evidence="2" id="KW-1185">Reference proteome</keyword>
<sequence length="309" mass="36308">MPPIGRQNDLHGESNFSEKKRRQRFGYDEDYLLIIQVKIDTPYSARHGAIGETWDMVAARLNEHPDFQMRPIKGTTAKTRFETLVHRHRKWMKSDNIQHVTEVENPFRKIMTELVQQLDLLPKGNAQLNEADDDERNDSITTESRTRIRLGKRRRSEAFEPPVRQDIFRLPRDQMQVLPDAIPFPAAQVTFDGTEPSEEPHPLPQSPIARDVVTVQQAMAELLKMQHAFATRPYQANVMELEKINEARLREEEEKTKQRSLELQIEMQRTRQRQLELDFEKDERKKDREEQVKLIASLVQCLKPKAIER</sequence>